<keyword evidence="2" id="KW-1185">Reference proteome</keyword>
<dbReference type="Proteomes" id="UP000060699">
    <property type="component" value="Chromosome"/>
</dbReference>
<accession>A0A0U3NGY6</accession>
<dbReference type="KEGG" id="rdp:RD2015_3221"/>
<sequence>MPLPGQVIIGTLESAPEQGRPGSARVDGLGHVQVVHSLVPLTAQHEGQGIALSVLAGGSAIVLGTLWNGAASEPAQADPLKAAAEQDEDADGLVITVDGHREVLEAAEELELRCGEACIVLTADGRIQLRGTYITSHASATQRIVGGSVHVN</sequence>
<protein>
    <submittedName>
        <fullName evidence="1">Uncharacterized protein</fullName>
    </submittedName>
</protein>
<organism evidence="1 2">
    <name type="scientific">Roseateles depolymerans</name>
    <dbReference type="NCBI Taxonomy" id="76731"/>
    <lineage>
        <taxon>Bacteria</taxon>
        <taxon>Pseudomonadati</taxon>
        <taxon>Pseudomonadota</taxon>
        <taxon>Betaproteobacteria</taxon>
        <taxon>Burkholderiales</taxon>
        <taxon>Sphaerotilaceae</taxon>
        <taxon>Roseateles</taxon>
    </lineage>
</organism>
<dbReference type="RefSeq" id="WP_147306975.1">
    <property type="nucleotide sequence ID" value="NZ_QUMT01000001.1"/>
</dbReference>
<reference evidence="1 2" key="1">
    <citation type="submission" date="2015-12" db="EMBL/GenBank/DDBJ databases">
        <title>Complete genome of Roseateles depolymerans KCTC 42856.</title>
        <authorList>
            <person name="Kim K.M."/>
        </authorList>
    </citation>
    <scope>NUCLEOTIDE SEQUENCE [LARGE SCALE GENOMIC DNA]</scope>
    <source>
        <strain evidence="1 2">KCTC 42856</strain>
    </source>
</reference>
<gene>
    <name evidence="1" type="ORF">RD2015_3221</name>
</gene>
<dbReference type="STRING" id="76731.RD2015_3221"/>
<dbReference type="OrthoDB" id="3078443at2"/>
<name>A0A0U3NGY6_9BURK</name>
<evidence type="ECO:0000313" key="2">
    <source>
        <dbReference type="Proteomes" id="UP000060699"/>
    </source>
</evidence>
<dbReference type="EMBL" id="CP013729">
    <property type="protein sequence ID" value="ALV07680.1"/>
    <property type="molecule type" value="Genomic_DNA"/>
</dbReference>
<proteinExistence type="predicted"/>
<evidence type="ECO:0000313" key="1">
    <source>
        <dbReference type="EMBL" id="ALV07680.1"/>
    </source>
</evidence>
<dbReference type="AlphaFoldDB" id="A0A0U3NGY6"/>